<dbReference type="Pfam" id="PF00512">
    <property type="entry name" value="HisKA"/>
    <property type="match status" value="1"/>
</dbReference>
<dbReference type="PANTHER" id="PTHR43547:SF2">
    <property type="entry name" value="HYBRID SIGNAL TRANSDUCTION HISTIDINE KINASE C"/>
    <property type="match status" value="1"/>
</dbReference>
<dbReference type="PROSITE" id="PS01124">
    <property type="entry name" value="HTH_ARAC_FAMILY_2"/>
    <property type="match status" value="1"/>
</dbReference>
<dbReference type="Gene3D" id="2.130.10.10">
    <property type="entry name" value="YVTN repeat-like/Quinoprotein amine dehydrogenase"/>
    <property type="match status" value="3"/>
</dbReference>
<evidence type="ECO:0000259" key="15">
    <source>
        <dbReference type="PROSITE" id="PS50109"/>
    </source>
</evidence>
<evidence type="ECO:0000256" key="4">
    <source>
        <dbReference type="ARBA" id="ARBA00022679"/>
    </source>
</evidence>
<evidence type="ECO:0000256" key="13">
    <source>
        <dbReference type="SAM" id="MobiDB-lite"/>
    </source>
</evidence>
<evidence type="ECO:0000256" key="1">
    <source>
        <dbReference type="ARBA" id="ARBA00000085"/>
    </source>
</evidence>
<dbReference type="SUPFAM" id="SSF52172">
    <property type="entry name" value="CheY-like"/>
    <property type="match status" value="1"/>
</dbReference>
<keyword evidence="7" id="KW-0067">ATP-binding</keyword>
<dbReference type="Gene3D" id="1.10.10.60">
    <property type="entry name" value="Homeodomain-like"/>
    <property type="match status" value="2"/>
</dbReference>
<evidence type="ECO:0000313" key="18">
    <source>
        <dbReference type="Proteomes" id="UP000297149"/>
    </source>
</evidence>
<dbReference type="CDD" id="cd00075">
    <property type="entry name" value="HATPase"/>
    <property type="match status" value="1"/>
</dbReference>
<dbReference type="SMART" id="SM00388">
    <property type="entry name" value="HisKA"/>
    <property type="match status" value="1"/>
</dbReference>
<protein>
    <recommendedName>
        <fullName evidence="2">histidine kinase</fullName>
        <ecNumber evidence="2">2.7.13.3</ecNumber>
    </recommendedName>
</protein>
<dbReference type="Pfam" id="PF02518">
    <property type="entry name" value="HATPase_c"/>
    <property type="match status" value="1"/>
</dbReference>
<dbReference type="EC" id="2.7.13.3" evidence="2"/>
<feature type="region of interest" description="Disordered" evidence="13">
    <location>
        <begin position="1063"/>
        <end position="1085"/>
    </location>
</feature>
<dbReference type="CDD" id="cd00082">
    <property type="entry name" value="HisKA"/>
    <property type="match status" value="1"/>
</dbReference>
<feature type="domain" description="Response regulatory" evidence="16">
    <location>
        <begin position="1092"/>
        <end position="1207"/>
    </location>
</feature>
<keyword evidence="10" id="KW-0238">DNA-binding</keyword>
<evidence type="ECO:0000259" key="16">
    <source>
        <dbReference type="PROSITE" id="PS50110"/>
    </source>
</evidence>
<dbReference type="SUPFAM" id="SSF101898">
    <property type="entry name" value="NHL repeat"/>
    <property type="match status" value="1"/>
</dbReference>
<feature type="compositionally biased region" description="Acidic residues" evidence="13">
    <location>
        <begin position="1065"/>
        <end position="1077"/>
    </location>
</feature>
<dbReference type="Pfam" id="PF07494">
    <property type="entry name" value="Reg_prop"/>
    <property type="match status" value="3"/>
</dbReference>
<keyword evidence="11" id="KW-0804">Transcription</keyword>
<dbReference type="GO" id="GO:0000155">
    <property type="term" value="F:phosphorelay sensor kinase activity"/>
    <property type="evidence" value="ECO:0007669"/>
    <property type="project" value="InterPro"/>
</dbReference>
<proteinExistence type="predicted"/>
<keyword evidence="18" id="KW-1185">Reference proteome</keyword>
<keyword evidence="9" id="KW-0805">Transcription regulation</keyword>
<dbReference type="Gene3D" id="1.10.287.130">
    <property type="match status" value="1"/>
</dbReference>
<dbReference type="KEGG" id="ddb:E7747_08610"/>
<evidence type="ECO:0000256" key="6">
    <source>
        <dbReference type="ARBA" id="ARBA00022777"/>
    </source>
</evidence>
<evidence type="ECO:0000256" key="2">
    <source>
        <dbReference type="ARBA" id="ARBA00012438"/>
    </source>
</evidence>
<dbReference type="InterPro" id="IPR005467">
    <property type="entry name" value="His_kinase_dom"/>
</dbReference>
<dbReference type="InterPro" id="IPR009057">
    <property type="entry name" value="Homeodomain-like_sf"/>
</dbReference>
<organism evidence="17 18">
    <name type="scientific">Duncaniella dubosii</name>
    <dbReference type="NCBI Taxonomy" id="2518971"/>
    <lineage>
        <taxon>Bacteria</taxon>
        <taxon>Pseudomonadati</taxon>
        <taxon>Bacteroidota</taxon>
        <taxon>Bacteroidia</taxon>
        <taxon>Bacteroidales</taxon>
        <taxon>Muribaculaceae</taxon>
        <taxon>Duncaniella</taxon>
    </lineage>
</organism>
<dbReference type="GO" id="GO:0005524">
    <property type="term" value="F:ATP binding"/>
    <property type="evidence" value="ECO:0007669"/>
    <property type="project" value="UniProtKB-KW"/>
</dbReference>
<dbReference type="InterPro" id="IPR011006">
    <property type="entry name" value="CheY-like_superfamily"/>
</dbReference>
<dbReference type="InterPro" id="IPR015943">
    <property type="entry name" value="WD40/YVTN_repeat-like_dom_sf"/>
</dbReference>
<comment type="catalytic activity">
    <reaction evidence="1">
        <text>ATP + protein L-histidine = ADP + protein N-phospho-L-histidine.</text>
        <dbReference type="EC" id="2.7.13.3"/>
    </reaction>
</comment>
<evidence type="ECO:0000259" key="14">
    <source>
        <dbReference type="PROSITE" id="PS01124"/>
    </source>
</evidence>
<keyword evidence="3 12" id="KW-0597">Phosphoprotein</keyword>
<keyword evidence="6 17" id="KW-0418">Kinase</keyword>
<dbReference type="Pfam" id="PF00072">
    <property type="entry name" value="Response_reg"/>
    <property type="match status" value="1"/>
</dbReference>
<reference evidence="18" key="1">
    <citation type="submission" date="2019-02" db="EMBL/GenBank/DDBJ databases">
        <title>Isolation and identification of novel species under the genus Muribaculum.</title>
        <authorList>
            <person name="Miyake S."/>
            <person name="Ding Y."/>
            <person name="Low A."/>
            <person name="Soh M."/>
            <person name="Seedorf H."/>
        </authorList>
    </citation>
    <scope>NUCLEOTIDE SEQUENCE [LARGE SCALE GENOMIC DNA]</scope>
    <source>
        <strain evidence="18">H5</strain>
    </source>
</reference>
<evidence type="ECO:0000256" key="8">
    <source>
        <dbReference type="ARBA" id="ARBA00023012"/>
    </source>
</evidence>
<dbReference type="Gene3D" id="2.60.40.10">
    <property type="entry name" value="Immunoglobulins"/>
    <property type="match status" value="1"/>
</dbReference>
<gene>
    <name evidence="17" type="ORF">E7747_08610</name>
</gene>
<dbReference type="SMART" id="SM00342">
    <property type="entry name" value="HTH_ARAC"/>
    <property type="match status" value="1"/>
</dbReference>
<feature type="modified residue" description="4-aspartylphosphate" evidence="12">
    <location>
        <position position="1140"/>
    </location>
</feature>
<dbReference type="FunFam" id="1.10.287.130:FF:000045">
    <property type="entry name" value="Two-component system sensor histidine kinase/response regulator"/>
    <property type="match status" value="1"/>
</dbReference>
<dbReference type="InterPro" id="IPR001789">
    <property type="entry name" value="Sig_transdc_resp-reg_receiver"/>
</dbReference>
<dbReference type="EMBL" id="CP039396">
    <property type="protein sequence ID" value="QCD42337.1"/>
    <property type="molecule type" value="Genomic_DNA"/>
</dbReference>
<dbReference type="Proteomes" id="UP000297149">
    <property type="component" value="Chromosome"/>
</dbReference>
<evidence type="ECO:0000256" key="10">
    <source>
        <dbReference type="ARBA" id="ARBA00023125"/>
    </source>
</evidence>
<dbReference type="SUPFAM" id="SSF46689">
    <property type="entry name" value="Homeodomain-like"/>
    <property type="match status" value="2"/>
</dbReference>
<evidence type="ECO:0000256" key="3">
    <source>
        <dbReference type="ARBA" id="ARBA00022553"/>
    </source>
</evidence>
<dbReference type="FunFam" id="3.30.565.10:FF:000037">
    <property type="entry name" value="Hybrid sensor histidine kinase/response regulator"/>
    <property type="match status" value="1"/>
</dbReference>
<evidence type="ECO:0000256" key="12">
    <source>
        <dbReference type="PROSITE-ProRule" id="PRU00169"/>
    </source>
</evidence>
<dbReference type="PROSITE" id="PS50110">
    <property type="entry name" value="RESPONSE_REGULATORY"/>
    <property type="match status" value="1"/>
</dbReference>
<evidence type="ECO:0000256" key="9">
    <source>
        <dbReference type="ARBA" id="ARBA00023015"/>
    </source>
</evidence>
<dbReference type="InterPro" id="IPR011110">
    <property type="entry name" value="Reg_prop"/>
</dbReference>
<keyword evidence="5" id="KW-0547">Nucleotide-binding</keyword>
<dbReference type="GO" id="GO:0003700">
    <property type="term" value="F:DNA-binding transcription factor activity"/>
    <property type="evidence" value="ECO:0007669"/>
    <property type="project" value="InterPro"/>
</dbReference>
<dbReference type="InterPro" id="IPR011123">
    <property type="entry name" value="Y_Y_Y"/>
</dbReference>
<evidence type="ECO:0000256" key="5">
    <source>
        <dbReference type="ARBA" id="ARBA00022741"/>
    </source>
</evidence>
<name>A0A4P7W363_9BACT</name>
<dbReference type="SUPFAM" id="SSF55874">
    <property type="entry name" value="ATPase domain of HSP90 chaperone/DNA topoisomerase II/histidine kinase"/>
    <property type="match status" value="1"/>
</dbReference>
<dbReference type="PROSITE" id="PS00041">
    <property type="entry name" value="HTH_ARAC_FAMILY_1"/>
    <property type="match status" value="1"/>
</dbReference>
<dbReference type="Pfam" id="PF07495">
    <property type="entry name" value="Y_Y_Y"/>
    <property type="match status" value="1"/>
</dbReference>
<dbReference type="Gene3D" id="3.30.565.10">
    <property type="entry name" value="Histidine kinase-like ATPase, C-terminal domain"/>
    <property type="match status" value="1"/>
</dbReference>
<dbReference type="SMART" id="SM00448">
    <property type="entry name" value="REC"/>
    <property type="match status" value="1"/>
</dbReference>
<evidence type="ECO:0000313" key="17">
    <source>
        <dbReference type="EMBL" id="QCD42337.1"/>
    </source>
</evidence>
<dbReference type="SUPFAM" id="SSF47384">
    <property type="entry name" value="Homodimeric domain of signal transducing histidine kinase"/>
    <property type="match status" value="1"/>
</dbReference>
<dbReference type="InterPro" id="IPR003594">
    <property type="entry name" value="HATPase_dom"/>
</dbReference>
<sequence length="1344" mass="150968">MRFSSFIMMVIISLVMSAEGLYLNHLNTINHLSNNKINSIFRDSDGFLWIGTSSGLYRYDGYTFKNYEPESAENKDTFDNSIEGIQEDSEGRLWIFSGSKYSVYDPSTDIMTTEISGILRTSGITGTPALLYIDSTKSIWLHIQGQGLYRVSPDFRNAEMVKDDSLKTVQLTDIESTPDGIVTLDNNGVLKIIDPVDLKVVRSDSFIADELGKGNTYVFTFVYDRDRLGWIFSNERLWLYDMTDGKWLNDMLPPMDHRRFVKILEQDRSGNLWIGRDHQGLEQIVKSNDGISFKKITSEPSQEDINTVTSIYEDNSGIVWIGTYKKGLYYHHQSTRKFNLYPFNDVNCILPSSDGQNVWVGTDAAGLIRWNPATGQRNTIKVGNGQLQEAVTSLLEFPDGTLYIGSFNRSLKRYRNGKIETIVTNSALDNSYCWALAKGDGDKIIVGTLGAGIFVFDPSTLKVNGYNSKNSGLCSDYVVSIEKDNKDTYYIGTSLGVTLFKASSGEFSSIKPLDGVNISDMSIDSRGLVWIATSRGLKVYDPQRDRLVTVKLDRRNSNSTLILGIQEDKNGNVWVAEGGNLISFSVKFDDKNGDFSYTFHRYDASDGLPECDFNQRSFAMLPSGEMLVGGLYGINGYYPDKIPHNRNLPNVMFSDIYAGAKDVRIGEKIKGHVLLESSPNHEGQLDLWPEHSSFTVYFATDSYVHPEKTTFYYMLEGLDKEWLATPPGSNHAGFTNLAPGNYRLLVKAVNSDGYESAKTAEMAIVVHPPFWLTGWAKAIYIALGILCIYLTYRVIRQRERRRFNEKRKQDAMQKQEEINQLKFKFYTNVSHELRTPLTLIVSPLENMIKETTDEVQRRRLNLMRNNAMRLLNLVNQLLDFRKNEVAGLTLHLSEGEIVGFVRNVCHAFAGMSERKNISLKFNSDRQELNMMFDEDKLNKAIMNLLSNAFKFTPEGGTVTVSLTTHSSAIAIRVSDTGTGISDDDKEHIFERFFQTNITPADSSMTGNGIGLSMVSEYVKLHEGSISVCDNPGGGSIFTIELPIIKPQTASNVVPAIAETVSSPEEITDTDSNIEETPVESPTTFIDSTEKPTALIVDDSHDMIEFLRDGLSSEFHVITSNDGESALKLLSSIRPAIILTDLMMPGVDGMELCRRIKADSSLNSIPVIILTAKHDMDSKFEGLTIGADDYITKPFNTDLLLIKMKKLVNLTRKNGQSLINPEPDTIKITPLDEKMVEKAVKYVVTNIKRTDLSVEELSAHLGMSRVHLYKKLKATTGKTPIEFIRLIRLKRGAQMLRESQLNVSEIAFQLGYNNPKYFSKYFKEEFGVLPSVYQNQESKATNYSV</sequence>
<dbReference type="PANTHER" id="PTHR43547">
    <property type="entry name" value="TWO-COMPONENT HISTIDINE KINASE"/>
    <property type="match status" value="1"/>
</dbReference>
<accession>A0A4P7W363</accession>
<dbReference type="SMART" id="SM00387">
    <property type="entry name" value="HATPase_c"/>
    <property type="match status" value="1"/>
</dbReference>
<dbReference type="InterPro" id="IPR004358">
    <property type="entry name" value="Sig_transdc_His_kin-like_C"/>
</dbReference>
<dbReference type="InterPro" id="IPR018060">
    <property type="entry name" value="HTH_AraC"/>
</dbReference>
<feature type="domain" description="HTH araC/xylS-type" evidence="14">
    <location>
        <begin position="1236"/>
        <end position="1335"/>
    </location>
</feature>
<keyword evidence="4" id="KW-0808">Transferase</keyword>
<dbReference type="CDD" id="cd17574">
    <property type="entry name" value="REC_OmpR"/>
    <property type="match status" value="1"/>
</dbReference>
<dbReference type="PROSITE" id="PS50109">
    <property type="entry name" value="HIS_KIN"/>
    <property type="match status" value="1"/>
</dbReference>
<dbReference type="InterPro" id="IPR003661">
    <property type="entry name" value="HisK_dim/P_dom"/>
</dbReference>
<keyword evidence="8" id="KW-0902">Two-component regulatory system</keyword>
<evidence type="ECO:0000256" key="11">
    <source>
        <dbReference type="ARBA" id="ARBA00023163"/>
    </source>
</evidence>
<feature type="domain" description="Histidine kinase" evidence="15">
    <location>
        <begin position="828"/>
        <end position="1045"/>
    </location>
</feature>
<dbReference type="GO" id="GO:0043565">
    <property type="term" value="F:sequence-specific DNA binding"/>
    <property type="evidence" value="ECO:0007669"/>
    <property type="project" value="InterPro"/>
</dbReference>
<dbReference type="SUPFAM" id="SSF63829">
    <property type="entry name" value="Calcium-dependent phosphotriesterase"/>
    <property type="match status" value="2"/>
</dbReference>
<dbReference type="PRINTS" id="PR00344">
    <property type="entry name" value="BCTRLSENSOR"/>
</dbReference>
<dbReference type="InterPro" id="IPR013783">
    <property type="entry name" value="Ig-like_fold"/>
</dbReference>
<dbReference type="Gene3D" id="3.40.50.2300">
    <property type="match status" value="1"/>
</dbReference>
<evidence type="ECO:0000256" key="7">
    <source>
        <dbReference type="ARBA" id="ARBA00022840"/>
    </source>
</evidence>
<dbReference type="InterPro" id="IPR036890">
    <property type="entry name" value="HATPase_C_sf"/>
</dbReference>
<dbReference type="InterPro" id="IPR018062">
    <property type="entry name" value="HTH_AraC-typ_CS"/>
</dbReference>
<dbReference type="InterPro" id="IPR036097">
    <property type="entry name" value="HisK_dim/P_sf"/>
</dbReference>
<dbReference type="Pfam" id="PF12833">
    <property type="entry name" value="HTH_18"/>
    <property type="match status" value="1"/>
</dbReference>